<evidence type="ECO:0008006" key="4">
    <source>
        <dbReference type="Google" id="ProtNLM"/>
    </source>
</evidence>
<gene>
    <name evidence="3" type="ORF">Cvel_15971</name>
</gene>
<feature type="chain" id="PRO_5005188833" description="Integrase catalytic domain-containing protein" evidence="2">
    <location>
        <begin position="21"/>
        <end position="328"/>
    </location>
</feature>
<dbReference type="VEuPathDB" id="CryptoDB:Cvel_15971"/>
<dbReference type="AlphaFoldDB" id="A0A0G4FAX5"/>
<proteinExistence type="predicted"/>
<feature type="compositionally biased region" description="Polar residues" evidence="1">
    <location>
        <begin position="315"/>
        <end position="328"/>
    </location>
</feature>
<feature type="signal peptide" evidence="2">
    <location>
        <begin position="1"/>
        <end position="20"/>
    </location>
</feature>
<dbReference type="InterPro" id="IPR007511">
    <property type="entry name" value="DUF501"/>
</dbReference>
<feature type="region of interest" description="Disordered" evidence="1">
    <location>
        <begin position="295"/>
        <end position="328"/>
    </location>
</feature>
<reference evidence="3" key="1">
    <citation type="submission" date="2014-11" db="EMBL/GenBank/DDBJ databases">
        <authorList>
            <person name="Otto D Thomas"/>
            <person name="Naeem Raeece"/>
        </authorList>
    </citation>
    <scope>NUCLEOTIDE SEQUENCE</scope>
</reference>
<organism evidence="3">
    <name type="scientific">Chromera velia CCMP2878</name>
    <dbReference type="NCBI Taxonomy" id="1169474"/>
    <lineage>
        <taxon>Eukaryota</taxon>
        <taxon>Sar</taxon>
        <taxon>Alveolata</taxon>
        <taxon>Colpodellida</taxon>
        <taxon>Chromeraceae</taxon>
        <taxon>Chromera</taxon>
    </lineage>
</organism>
<dbReference type="PANTHER" id="PTHR37163:SF1">
    <property type="entry name" value="DUF501 DOMAIN-CONTAINING PROTEIN"/>
    <property type="match status" value="1"/>
</dbReference>
<keyword evidence="2" id="KW-0732">Signal</keyword>
<name>A0A0G4FAX5_9ALVE</name>
<sequence>MVRLGWALVLALLRWAPSVAFLPKSLIPSNTRTTDTKLALSTVQQTEAQIPETDKTEGGAEVSLPQHELFSTLRPPTEEEVNVIQHRQEMRRVNALGVAKNCRCRHGFPQAYASEFRVKRSGKGPPVYYSGLQRLTCPWLVGAIDQWEAEGAVKALSAELGERPEWQEDYARVNDEFRQMRYILSDNGTAYEEMKVHWGEAAAENMQQSGLASVTNNEDVKCLHAQAADFLLRGQNQIGAEVLRRLDEAGISSSGSASCWQQCDLGHVPDETSFSYTSIKNKSKLRTRLVQRNLMRAKRQKKKRRAEALRDSEVRNPSTPKLASSAPI</sequence>
<evidence type="ECO:0000256" key="1">
    <source>
        <dbReference type="SAM" id="MobiDB-lite"/>
    </source>
</evidence>
<protein>
    <recommendedName>
        <fullName evidence="4">Integrase catalytic domain-containing protein</fullName>
    </recommendedName>
</protein>
<evidence type="ECO:0000256" key="2">
    <source>
        <dbReference type="SAM" id="SignalP"/>
    </source>
</evidence>
<dbReference type="Pfam" id="PF04417">
    <property type="entry name" value="DUF501"/>
    <property type="match status" value="1"/>
</dbReference>
<dbReference type="PANTHER" id="PTHR37163">
    <property type="entry name" value="CONSERVED PROTEIN"/>
    <property type="match status" value="1"/>
</dbReference>
<accession>A0A0G4FAX5</accession>
<dbReference type="EMBL" id="CDMZ01000231">
    <property type="protein sequence ID" value="CEM09789.1"/>
    <property type="molecule type" value="Genomic_DNA"/>
</dbReference>
<feature type="compositionally biased region" description="Basic residues" evidence="1">
    <location>
        <begin position="295"/>
        <end position="305"/>
    </location>
</feature>
<evidence type="ECO:0000313" key="3">
    <source>
        <dbReference type="EMBL" id="CEM09789.1"/>
    </source>
</evidence>